<dbReference type="PANTHER" id="PTHR34351">
    <property type="entry name" value="SLR1927 PROTEIN-RELATED"/>
    <property type="match status" value="1"/>
</dbReference>
<reference evidence="2 3" key="1">
    <citation type="submission" date="2020-10" db="EMBL/GenBank/DDBJ databases">
        <title>Phylogeny of dyella-like bacteria.</title>
        <authorList>
            <person name="Fu J."/>
        </authorList>
    </citation>
    <scope>NUCLEOTIDE SEQUENCE [LARGE SCALE GENOMIC DNA]</scope>
    <source>
        <strain evidence="2 3">BB4</strain>
    </source>
</reference>
<sequence>MAETIRRLQHHAERRLPALTRYRRPENLPIELHRRRIYIVPTGLGLAFGILLLVMLAGALNYANNAALLLTCLLGAACAASMLVAFRSLDGLRLIAIQADHAMAGQPLILHLHFDAGIRTRQAIRVHMDGQMQAFAIPAQGQFVLQLPMATTRRGWQALPRIQLWSSWPLGLFRAWSWLYPEQSVLVWPCPEAGGPPPQLAADDPLHHRLHHGEDLAALRDYRAGDPQRRIAWKASARHDSLLVKDFEQPEPRQEWRLDWRQLSSLNNEARIARLARWLGEAEAQGRPSSLWLPEEDIGHGSGPAHYARCMSALARLP</sequence>
<feature type="transmembrane region" description="Helical" evidence="1">
    <location>
        <begin position="37"/>
        <end position="60"/>
    </location>
</feature>
<keyword evidence="1" id="KW-0812">Transmembrane</keyword>
<gene>
    <name evidence="2" type="ORF">ISS97_18615</name>
</gene>
<evidence type="ECO:0000313" key="2">
    <source>
        <dbReference type="EMBL" id="MFK2919290.1"/>
    </source>
</evidence>
<protein>
    <submittedName>
        <fullName evidence="2">DUF58 domain-containing protein</fullName>
    </submittedName>
</protein>
<dbReference type="EMBL" id="JADIKD010000012">
    <property type="protein sequence ID" value="MFK2919290.1"/>
    <property type="molecule type" value="Genomic_DNA"/>
</dbReference>
<name>A0ABW8K8S6_9GAMM</name>
<keyword evidence="1" id="KW-0472">Membrane</keyword>
<proteinExistence type="predicted"/>
<evidence type="ECO:0000313" key="3">
    <source>
        <dbReference type="Proteomes" id="UP001620408"/>
    </source>
</evidence>
<keyword evidence="1" id="KW-1133">Transmembrane helix</keyword>
<organism evidence="2 3">
    <name type="scientific">Dyella koreensis</name>
    <dbReference type="NCBI Taxonomy" id="311235"/>
    <lineage>
        <taxon>Bacteria</taxon>
        <taxon>Pseudomonadati</taxon>
        <taxon>Pseudomonadota</taxon>
        <taxon>Gammaproteobacteria</taxon>
        <taxon>Lysobacterales</taxon>
        <taxon>Rhodanobacteraceae</taxon>
        <taxon>Dyella</taxon>
    </lineage>
</organism>
<dbReference type="Proteomes" id="UP001620408">
    <property type="component" value="Unassembled WGS sequence"/>
</dbReference>
<dbReference type="PANTHER" id="PTHR34351:SF1">
    <property type="entry name" value="SLR1927 PROTEIN"/>
    <property type="match status" value="1"/>
</dbReference>
<comment type="caution">
    <text evidence="2">The sequence shown here is derived from an EMBL/GenBank/DDBJ whole genome shotgun (WGS) entry which is preliminary data.</text>
</comment>
<keyword evidence="3" id="KW-1185">Reference proteome</keyword>
<accession>A0ABW8K8S6</accession>
<feature type="transmembrane region" description="Helical" evidence="1">
    <location>
        <begin position="66"/>
        <end position="86"/>
    </location>
</feature>
<evidence type="ECO:0000256" key="1">
    <source>
        <dbReference type="SAM" id="Phobius"/>
    </source>
</evidence>